<protein>
    <recommendedName>
        <fullName evidence="5">Aromatic ring-opening dioxygenase LigA</fullName>
    </recommendedName>
</protein>
<accession>A0ABW2VGZ9</accession>
<sequence>MTEQTEQTTPVEQTEQAEQPEQAPPVEPQDAVPPVPEAAPAVADPLAPPVTVDPLAPPAPRVKKDRRVLRAVLRWTAAVVVFGAVGTSAAYGITRMERTDVPGLATETDGRWDYPTISKPPLPSGSPAPFADANKAGAHYADLRKLVLPAPKGAKADAALRGEDGWLARKTFLAEYAEKADREATAQLLTDYGLRHIAARGWTTQDGTHTRIYLLQFNTAAVADEVITTKLANYDSPQYAVRGAAVTERDEKFPERAAVDEITRFAYTESKPYGAEQVRQAYLSAGDTLALVVQSRKGTAPAVPFQQTVILQSQLLG</sequence>
<keyword evidence="2" id="KW-0472">Membrane</keyword>
<name>A0ABW2VGZ9_9ACTN</name>
<feature type="region of interest" description="Disordered" evidence="1">
    <location>
        <begin position="1"/>
        <end position="60"/>
    </location>
</feature>
<dbReference type="EMBL" id="JBHTEC010000001">
    <property type="protein sequence ID" value="MFD0283277.1"/>
    <property type="molecule type" value="Genomic_DNA"/>
</dbReference>
<evidence type="ECO:0000256" key="1">
    <source>
        <dbReference type="SAM" id="MobiDB-lite"/>
    </source>
</evidence>
<evidence type="ECO:0000313" key="3">
    <source>
        <dbReference type="EMBL" id="MFD0283277.1"/>
    </source>
</evidence>
<reference evidence="4" key="1">
    <citation type="journal article" date="2019" name="Int. J. Syst. Evol. Microbiol.">
        <title>The Global Catalogue of Microorganisms (GCM) 10K type strain sequencing project: providing services to taxonomists for standard genome sequencing and annotation.</title>
        <authorList>
            <consortium name="The Broad Institute Genomics Platform"/>
            <consortium name="The Broad Institute Genome Sequencing Center for Infectious Disease"/>
            <person name="Wu L."/>
            <person name="Ma J."/>
        </authorList>
    </citation>
    <scope>NUCLEOTIDE SEQUENCE [LARGE SCALE GENOMIC DNA]</scope>
    <source>
        <strain evidence="4">CGMCC 4.7198</strain>
    </source>
</reference>
<feature type="transmembrane region" description="Helical" evidence="2">
    <location>
        <begin position="71"/>
        <end position="93"/>
    </location>
</feature>
<feature type="compositionally biased region" description="Pro residues" evidence="1">
    <location>
        <begin position="22"/>
        <end position="37"/>
    </location>
</feature>
<evidence type="ECO:0008006" key="5">
    <source>
        <dbReference type="Google" id="ProtNLM"/>
    </source>
</evidence>
<evidence type="ECO:0000313" key="4">
    <source>
        <dbReference type="Proteomes" id="UP001596957"/>
    </source>
</evidence>
<dbReference type="RefSeq" id="WP_381265281.1">
    <property type="nucleotide sequence ID" value="NZ_JBHTBI010000149.1"/>
</dbReference>
<keyword evidence="2" id="KW-1133">Transmembrane helix</keyword>
<organism evidence="3 4">
    <name type="scientific">Streptomyces lutosisoli</name>
    <dbReference type="NCBI Taxonomy" id="2665721"/>
    <lineage>
        <taxon>Bacteria</taxon>
        <taxon>Bacillati</taxon>
        <taxon>Actinomycetota</taxon>
        <taxon>Actinomycetes</taxon>
        <taxon>Kitasatosporales</taxon>
        <taxon>Streptomycetaceae</taxon>
        <taxon>Streptomyces</taxon>
    </lineage>
</organism>
<feature type="compositionally biased region" description="Low complexity" evidence="1">
    <location>
        <begin position="38"/>
        <end position="54"/>
    </location>
</feature>
<proteinExistence type="predicted"/>
<keyword evidence="2" id="KW-0812">Transmembrane</keyword>
<gene>
    <name evidence="3" type="ORF">ACFQZP_16635</name>
</gene>
<evidence type="ECO:0000256" key="2">
    <source>
        <dbReference type="SAM" id="Phobius"/>
    </source>
</evidence>
<keyword evidence="4" id="KW-1185">Reference proteome</keyword>
<feature type="compositionally biased region" description="Low complexity" evidence="1">
    <location>
        <begin position="1"/>
        <end position="21"/>
    </location>
</feature>
<dbReference type="Proteomes" id="UP001596957">
    <property type="component" value="Unassembled WGS sequence"/>
</dbReference>
<comment type="caution">
    <text evidence="3">The sequence shown here is derived from an EMBL/GenBank/DDBJ whole genome shotgun (WGS) entry which is preliminary data.</text>
</comment>